<sequence length="309" mass="33331">MIHVEHLTRSYGPLKAVDDVSFTIDDGEIVGLLGHNGAGKTTIMKMMTGFLEPTAGTIRVGELAMATDRQSIQAMIGYLPENCPVYPEMTVAGYLEYIAILHGVTSDRLGPLLVDTLERTALMDKAGQTIATLSRGYRQRVGVAQAILHRPRIIILDEPTNGLDPTQIQHMRGLISELAKEATLIISTHILQEVQAVCDRVIIIQHGRKVLDARLDELSAGQRLLVTTDRAEAGALLRAVAGVSVVESVASVDGRHSFALSGEHTAEALAPTVASAITAKGWPLYGLAPETRNLEKIFSEINMAAGREQ</sequence>
<keyword evidence="4" id="KW-0067">ATP-binding</keyword>
<dbReference type="PANTHER" id="PTHR43335:SF4">
    <property type="entry name" value="ABC TRANSPORTER, ATP-BINDING PROTEIN"/>
    <property type="match status" value="1"/>
</dbReference>
<organism evidence="6 7">
    <name type="scientific">Desulfobulbus propionicus (strain ATCC 33891 / DSM 2032 / VKM B-1956 / 1pr3)</name>
    <dbReference type="NCBI Taxonomy" id="577650"/>
    <lineage>
        <taxon>Bacteria</taxon>
        <taxon>Pseudomonadati</taxon>
        <taxon>Thermodesulfobacteriota</taxon>
        <taxon>Desulfobulbia</taxon>
        <taxon>Desulfobulbales</taxon>
        <taxon>Desulfobulbaceae</taxon>
        <taxon>Desulfobulbus</taxon>
    </lineage>
</organism>
<proteinExistence type="inferred from homology"/>
<dbReference type="PROSITE" id="PS50893">
    <property type="entry name" value="ABC_TRANSPORTER_2"/>
    <property type="match status" value="1"/>
</dbReference>
<comment type="similarity">
    <text evidence="1">Belongs to the ABC transporter superfamily.</text>
</comment>
<evidence type="ECO:0000313" key="7">
    <source>
        <dbReference type="Proteomes" id="UP000006365"/>
    </source>
</evidence>
<dbReference type="GO" id="GO:0016887">
    <property type="term" value="F:ATP hydrolysis activity"/>
    <property type="evidence" value="ECO:0007669"/>
    <property type="project" value="InterPro"/>
</dbReference>
<evidence type="ECO:0000256" key="3">
    <source>
        <dbReference type="ARBA" id="ARBA00022741"/>
    </source>
</evidence>
<dbReference type="GO" id="GO:0005524">
    <property type="term" value="F:ATP binding"/>
    <property type="evidence" value="ECO:0007669"/>
    <property type="project" value="UniProtKB-KW"/>
</dbReference>
<dbReference type="SMART" id="SM00382">
    <property type="entry name" value="AAA"/>
    <property type="match status" value="1"/>
</dbReference>
<feature type="domain" description="ABC transporter" evidence="5">
    <location>
        <begin position="2"/>
        <end position="231"/>
    </location>
</feature>
<evidence type="ECO:0000256" key="2">
    <source>
        <dbReference type="ARBA" id="ARBA00022448"/>
    </source>
</evidence>
<keyword evidence="2" id="KW-0813">Transport</keyword>
<dbReference type="Proteomes" id="UP000006365">
    <property type="component" value="Chromosome"/>
</dbReference>
<dbReference type="Gene3D" id="3.40.50.300">
    <property type="entry name" value="P-loop containing nucleotide triphosphate hydrolases"/>
    <property type="match status" value="1"/>
</dbReference>
<evidence type="ECO:0000259" key="5">
    <source>
        <dbReference type="PROSITE" id="PS50893"/>
    </source>
</evidence>
<evidence type="ECO:0000256" key="1">
    <source>
        <dbReference type="ARBA" id="ARBA00005417"/>
    </source>
</evidence>
<dbReference type="RefSeq" id="WP_015724014.1">
    <property type="nucleotide sequence ID" value="NC_014972.1"/>
</dbReference>
<name>A0A7U4DNZ1_DESPD</name>
<dbReference type="CDD" id="cd03230">
    <property type="entry name" value="ABC_DR_subfamily_A"/>
    <property type="match status" value="1"/>
</dbReference>
<evidence type="ECO:0000313" key="6">
    <source>
        <dbReference type="EMBL" id="ADW17472.1"/>
    </source>
</evidence>
<evidence type="ECO:0000256" key="4">
    <source>
        <dbReference type="ARBA" id="ARBA00022840"/>
    </source>
</evidence>
<dbReference type="AlphaFoldDB" id="A0A7U4DNZ1"/>
<dbReference type="KEGG" id="dpr:Despr_1308"/>
<dbReference type="EMBL" id="CP002364">
    <property type="protein sequence ID" value="ADW17472.1"/>
    <property type="molecule type" value="Genomic_DNA"/>
</dbReference>
<dbReference type="InterPro" id="IPR027417">
    <property type="entry name" value="P-loop_NTPase"/>
</dbReference>
<dbReference type="Pfam" id="PF00005">
    <property type="entry name" value="ABC_tran"/>
    <property type="match status" value="1"/>
</dbReference>
<dbReference type="InterPro" id="IPR003593">
    <property type="entry name" value="AAA+_ATPase"/>
</dbReference>
<dbReference type="SUPFAM" id="SSF52540">
    <property type="entry name" value="P-loop containing nucleoside triphosphate hydrolases"/>
    <property type="match status" value="1"/>
</dbReference>
<gene>
    <name evidence="6" type="ordered locus">Despr_1308</name>
</gene>
<dbReference type="PANTHER" id="PTHR43335">
    <property type="entry name" value="ABC TRANSPORTER, ATP-BINDING PROTEIN"/>
    <property type="match status" value="1"/>
</dbReference>
<accession>A0A7U4DNZ1</accession>
<protein>
    <submittedName>
        <fullName evidence="6">ABC transporter related protein</fullName>
    </submittedName>
</protein>
<keyword evidence="3" id="KW-0547">Nucleotide-binding</keyword>
<reference evidence="6 7" key="1">
    <citation type="journal article" date="2011" name="Stand. Genomic Sci.">
        <title>Complete genome sequence of Desulfobulbus propionicus type strain (1pr3).</title>
        <authorList>
            <person name="Pagani I."/>
            <person name="Lapidus A."/>
            <person name="Nolan M."/>
            <person name="Lucas S."/>
            <person name="Hammon N."/>
            <person name="Deshpande S."/>
            <person name="Cheng J.F."/>
            <person name="Chertkov O."/>
            <person name="Davenport K."/>
            <person name="Tapia R."/>
            <person name="Han C."/>
            <person name="Goodwin L."/>
            <person name="Pitluck S."/>
            <person name="Liolios K."/>
            <person name="Mavromatis K."/>
            <person name="Ivanova N."/>
            <person name="Mikhailova N."/>
            <person name="Pati A."/>
            <person name="Chen A."/>
            <person name="Palaniappan K."/>
            <person name="Land M."/>
            <person name="Hauser L."/>
            <person name="Chang Y.J."/>
            <person name="Jeffries C.D."/>
            <person name="Detter J.C."/>
            <person name="Brambilla E."/>
            <person name="Kannan K.P."/>
            <person name="Djao O.D."/>
            <person name="Rohde M."/>
            <person name="Pukall R."/>
            <person name="Spring S."/>
            <person name="Goker M."/>
            <person name="Sikorski J."/>
            <person name="Woyke T."/>
            <person name="Bristow J."/>
            <person name="Eisen J.A."/>
            <person name="Markowitz V."/>
            <person name="Hugenholtz P."/>
            <person name="Kyrpides N.C."/>
            <person name="Klenk H.P."/>
        </authorList>
    </citation>
    <scope>NUCLEOTIDE SEQUENCE [LARGE SCALE GENOMIC DNA]</scope>
    <source>
        <strain evidence="7">ATCC 33891 / DSM 2032 / 1pr3</strain>
    </source>
</reference>
<keyword evidence="7" id="KW-1185">Reference proteome</keyword>
<dbReference type="InterPro" id="IPR003439">
    <property type="entry name" value="ABC_transporter-like_ATP-bd"/>
</dbReference>